<dbReference type="OrthoDB" id="5567772at2"/>
<gene>
    <name evidence="1" type="ORF">A1507_07155</name>
</gene>
<evidence type="ECO:0000313" key="2">
    <source>
        <dbReference type="Proteomes" id="UP000077857"/>
    </source>
</evidence>
<comment type="caution">
    <text evidence="1">The sequence shown here is derived from an EMBL/GenBank/DDBJ whole genome shotgun (WGS) entry which is preliminary data.</text>
</comment>
<protein>
    <submittedName>
        <fullName evidence="1">Uncharacterized protein</fullName>
    </submittedName>
</protein>
<accession>A0A177NN81</accession>
<organism evidence="1 2">
    <name type="scientific">Methylomonas koyamae</name>
    <dbReference type="NCBI Taxonomy" id="702114"/>
    <lineage>
        <taxon>Bacteria</taxon>
        <taxon>Pseudomonadati</taxon>
        <taxon>Pseudomonadota</taxon>
        <taxon>Gammaproteobacteria</taxon>
        <taxon>Methylococcales</taxon>
        <taxon>Methylococcaceae</taxon>
        <taxon>Methylomonas</taxon>
    </lineage>
</organism>
<reference evidence="1 2" key="1">
    <citation type="submission" date="2016-03" db="EMBL/GenBank/DDBJ databases">
        <authorList>
            <person name="Ploux O."/>
        </authorList>
    </citation>
    <scope>NUCLEOTIDE SEQUENCE [LARGE SCALE GENOMIC DNA]</scope>
    <source>
        <strain evidence="1 2">R-45378</strain>
    </source>
</reference>
<dbReference type="AlphaFoldDB" id="A0A177NN81"/>
<evidence type="ECO:0000313" key="1">
    <source>
        <dbReference type="EMBL" id="OAI19331.1"/>
    </source>
</evidence>
<dbReference type="Proteomes" id="UP000077857">
    <property type="component" value="Unassembled WGS sequence"/>
</dbReference>
<dbReference type="EMBL" id="LUUJ01000049">
    <property type="protein sequence ID" value="OAI19331.1"/>
    <property type="molecule type" value="Genomic_DNA"/>
</dbReference>
<proteinExistence type="predicted"/>
<sequence length="137" mass="15461">MSIAANIIRFAIKITPNSLIVWVANHVMKGIAELTQFNFDLDARKVYVQSRLYGEDFTIDVVLEDFAVFNDGESYRFILHSARSDRPWLQNILAKFVGKPWKIPALPGFAKPLELMAEVFAARPPVLEAIVHDSSAE</sequence>
<dbReference type="RefSeq" id="WP_064039526.1">
    <property type="nucleotide sequence ID" value="NZ_LUUJ01000049.1"/>
</dbReference>
<name>A0A177NN81_9GAMM</name>